<feature type="signal peptide" evidence="1">
    <location>
        <begin position="1"/>
        <end position="23"/>
    </location>
</feature>
<dbReference type="Proteomes" id="UP001566331">
    <property type="component" value="Unassembled WGS sequence"/>
</dbReference>
<sequence>MKRLRLAAGLCLLALLMANIASAGPKAGWYRAYYDEAGVQVGARGWDCDLQSIAWGVVTERHYTTNICLME</sequence>
<dbReference type="Pfam" id="PF19806">
    <property type="entry name" value="DUF6289"/>
    <property type="match status" value="1"/>
</dbReference>
<keyword evidence="1" id="KW-0732">Signal</keyword>
<comment type="caution">
    <text evidence="2">The sequence shown here is derived from an EMBL/GenBank/DDBJ whole genome shotgun (WGS) entry which is preliminary data.</text>
</comment>
<evidence type="ECO:0000313" key="3">
    <source>
        <dbReference type="Proteomes" id="UP001566331"/>
    </source>
</evidence>
<dbReference type="InterPro" id="IPR046256">
    <property type="entry name" value="DUF6289"/>
</dbReference>
<dbReference type="RefSeq" id="WP_370565438.1">
    <property type="nucleotide sequence ID" value="NZ_JBFWIB010000017.1"/>
</dbReference>
<name>A0ABV4HT79_9GAMM</name>
<organism evidence="2 3">
    <name type="scientific">Luteimonas salinilitoris</name>
    <dbReference type="NCBI Taxonomy" id="3237697"/>
    <lineage>
        <taxon>Bacteria</taxon>
        <taxon>Pseudomonadati</taxon>
        <taxon>Pseudomonadota</taxon>
        <taxon>Gammaproteobacteria</taxon>
        <taxon>Lysobacterales</taxon>
        <taxon>Lysobacteraceae</taxon>
        <taxon>Luteimonas</taxon>
    </lineage>
</organism>
<evidence type="ECO:0000256" key="1">
    <source>
        <dbReference type="SAM" id="SignalP"/>
    </source>
</evidence>
<reference evidence="2 3" key="1">
    <citation type="submission" date="2024-07" db="EMBL/GenBank/DDBJ databases">
        <title>Luteimonas salilacus sp. nov., isolated from the shore soil of Salt Lake in Tibet of China.</title>
        <authorList>
            <person name="Zhang X."/>
            <person name="Li A."/>
        </authorList>
    </citation>
    <scope>NUCLEOTIDE SEQUENCE [LARGE SCALE GENOMIC DNA]</scope>
    <source>
        <strain evidence="2 3">B3-2-R+30</strain>
    </source>
</reference>
<protein>
    <submittedName>
        <fullName evidence="2">DUF6289 family protein</fullName>
    </submittedName>
</protein>
<dbReference type="EMBL" id="JBFWIC010000024">
    <property type="protein sequence ID" value="MEZ0475966.1"/>
    <property type="molecule type" value="Genomic_DNA"/>
</dbReference>
<keyword evidence="3" id="KW-1185">Reference proteome</keyword>
<gene>
    <name evidence="2" type="ORF">AB6713_15305</name>
</gene>
<evidence type="ECO:0000313" key="2">
    <source>
        <dbReference type="EMBL" id="MEZ0475966.1"/>
    </source>
</evidence>
<proteinExistence type="predicted"/>
<accession>A0ABV4HT79</accession>
<feature type="chain" id="PRO_5046750857" evidence="1">
    <location>
        <begin position="24"/>
        <end position="71"/>
    </location>
</feature>